<keyword evidence="2" id="KW-0597">Phosphoprotein</keyword>
<evidence type="ECO:0000256" key="2">
    <source>
        <dbReference type="PROSITE-ProRule" id="PRU00169"/>
    </source>
</evidence>
<protein>
    <submittedName>
        <fullName evidence="4">Transcriptional regulatory protein CusR</fullName>
    </submittedName>
</protein>
<reference evidence="4 5" key="1">
    <citation type="submission" date="2018-06" db="EMBL/GenBank/DDBJ databases">
        <authorList>
            <consortium name="Pathogen Informatics"/>
            <person name="Doyle S."/>
        </authorList>
    </citation>
    <scope>NUCLEOTIDE SEQUENCE [LARGE SCALE GENOMIC DNA]</scope>
    <source>
        <strain evidence="4 5">NCTC12120</strain>
    </source>
</reference>
<dbReference type="GO" id="GO:0000156">
    <property type="term" value="F:phosphorelay response regulator activity"/>
    <property type="evidence" value="ECO:0007669"/>
    <property type="project" value="TreeGrafter"/>
</dbReference>
<evidence type="ECO:0000313" key="5">
    <source>
        <dbReference type="Proteomes" id="UP000251197"/>
    </source>
</evidence>
<dbReference type="AlphaFoldDB" id="A0A2X3L5B1"/>
<dbReference type="PANTHER" id="PTHR48111:SF76">
    <property type="entry name" value="TWO-COMPONENT RESPONSE REGULATOR"/>
    <property type="match status" value="1"/>
</dbReference>
<dbReference type="PANTHER" id="PTHR48111">
    <property type="entry name" value="REGULATOR OF RPOS"/>
    <property type="match status" value="1"/>
</dbReference>
<dbReference type="InterPro" id="IPR001789">
    <property type="entry name" value="Sig_transdc_resp-reg_receiver"/>
</dbReference>
<dbReference type="GO" id="GO:0006355">
    <property type="term" value="P:regulation of DNA-templated transcription"/>
    <property type="evidence" value="ECO:0007669"/>
    <property type="project" value="TreeGrafter"/>
</dbReference>
<dbReference type="EMBL" id="UAVU01000011">
    <property type="protein sequence ID" value="SQC93779.1"/>
    <property type="molecule type" value="Genomic_DNA"/>
</dbReference>
<proteinExistence type="predicted"/>
<dbReference type="InterPro" id="IPR039420">
    <property type="entry name" value="WalR-like"/>
</dbReference>
<dbReference type="InterPro" id="IPR011006">
    <property type="entry name" value="CheY-like_superfamily"/>
</dbReference>
<name>A0A2X3L5B1_9ENTR</name>
<keyword evidence="1" id="KW-0238">DNA-binding</keyword>
<evidence type="ECO:0000256" key="1">
    <source>
        <dbReference type="ARBA" id="ARBA00023125"/>
    </source>
</evidence>
<evidence type="ECO:0000259" key="3">
    <source>
        <dbReference type="PROSITE" id="PS50110"/>
    </source>
</evidence>
<accession>A0A2X3L5B1</accession>
<dbReference type="GO" id="GO:0005829">
    <property type="term" value="C:cytosol"/>
    <property type="evidence" value="ECO:0007669"/>
    <property type="project" value="TreeGrafter"/>
</dbReference>
<dbReference type="Proteomes" id="UP000251197">
    <property type="component" value="Unassembled WGS sequence"/>
</dbReference>
<gene>
    <name evidence="4" type="primary">cusR_3</name>
    <name evidence="4" type="ORF">NCTC12120_06894</name>
</gene>
<dbReference type="SUPFAM" id="SSF52172">
    <property type="entry name" value="CheY-like"/>
    <property type="match status" value="1"/>
</dbReference>
<organism evidence="4 5">
    <name type="scientific">Cedecea neteri</name>
    <dbReference type="NCBI Taxonomy" id="158822"/>
    <lineage>
        <taxon>Bacteria</taxon>
        <taxon>Pseudomonadati</taxon>
        <taxon>Pseudomonadota</taxon>
        <taxon>Gammaproteobacteria</taxon>
        <taxon>Enterobacterales</taxon>
        <taxon>Enterobacteriaceae</taxon>
        <taxon>Cedecea</taxon>
    </lineage>
</organism>
<dbReference type="GO" id="GO:0000976">
    <property type="term" value="F:transcription cis-regulatory region binding"/>
    <property type="evidence" value="ECO:0007669"/>
    <property type="project" value="TreeGrafter"/>
</dbReference>
<feature type="domain" description="Response regulatory" evidence="3">
    <location>
        <begin position="2"/>
        <end position="77"/>
    </location>
</feature>
<dbReference type="GO" id="GO:0032993">
    <property type="term" value="C:protein-DNA complex"/>
    <property type="evidence" value="ECO:0007669"/>
    <property type="project" value="TreeGrafter"/>
</dbReference>
<feature type="modified residue" description="4-aspartylphosphate" evidence="2">
    <location>
        <position position="51"/>
    </location>
</feature>
<dbReference type="PROSITE" id="PS50110">
    <property type="entry name" value="RESPONSE_REGULATORY"/>
    <property type="match status" value="1"/>
</dbReference>
<evidence type="ECO:0000313" key="4">
    <source>
        <dbReference type="EMBL" id="SQC93779.1"/>
    </source>
</evidence>
<dbReference type="Pfam" id="PF00072">
    <property type="entry name" value="Response_reg"/>
    <property type="match status" value="1"/>
</dbReference>
<dbReference type="Gene3D" id="3.40.50.2300">
    <property type="match status" value="1"/>
</dbReference>
<sequence>MKILIIEDEAKTASYLVSGLNEAGYTADWAANGIDGLHLAREESYDLILLDVMLPEMNGWTVMERFTCPQPDAGAVS</sequence>